<name>A0ABR4HL16_9EURO</name>
<dbReference type="SUPFAM" id="SSF50129">
    <property type="entry name" value="GroES-like"/>
    <property type="match status" value="1"/>
</dbReference>
<sequence length="342" mass="37076">MAPTTATALLTKGSKLSRETIPVPTPSDHQVLVKISHVAQNPTDVQSLDANAFGDDAVLGCDFVGTVEKTGDKVSRIKPGTVIAGLIWGGEIKGLGGYSEYTLADERICFPLPEGVTPEQAATVPLAACTALLALFSKDCLNIPQRSGETVLVWGGSSSVGLYAIQIAKYYGLNVVTTCSPRHHDLVRSLGASHVFDYRDPKVVESIKAATDSGLKHVFDTIGNDSSSTIASQTISEQGGDLCTVRPGKTFTENVTKQTTVTDVLVWTAFLKEHKYKEFYWPPHKEDHVLSAKFFEELPKLLSSEVIKPNTPKLLEGLDSVSKGFQEYRDGVISNYKIVYKI</sequence>
<protein>
    <submittedName>
        <fullName evidence="4">Chaperonin 10-like protein</fullName>
    </submittedName>
</protein>
<evidence type="ECO:0000313" key="5">
    <source>
        <dbReference type="Proteomes" id="UP001610334"/>
    </source>
</evidence>
<evidence type="ECO:0000313" key="4">
    <source>
        <dbReference type="EMBL" id="KAL2816077.1"/>
    </source>
</evidence>
<dbReference type="Pfam" id="PF00107">
    <property type="entry name" value="ADH_zinc_N"/>
    <property type="match status" value="1"/>
</dbReference>
<dbReference type="EMBL" id="JBFXLT010000024">
    <property type="protein sequence ID" value="KAL2816077.1"/>
    <property type="molecule type" value="Genomic_DNA"/>
</dbReference>
<comment type="caution">
    <text evidence="4">The sequence shown here is derived from an EMBL/GenBank/DDBJ whole genome shotgun (WGS) entry which is preliminary data.</text>
</comment>
<dbReference type="Gene3D" id="3.90.180.10">
    <property type="entry name" value="Medium-chain alcohol dehydrogenases, catalytic domain"/>
    <property type="match status" value="1"/>
</dbReference>
<organism evidence="4 5">
    <name type="scientific">Aspergillus granulosus</name>
    <dbReference type="NCBI Taxonomy" id="176169"/>
    <lineage>
        <taxon>Eukaryota</taxon>
        <taxon>Fungi</taxon>
        <taxon>Dikarya</taxon>
        <taxon>Ascomycota</taxon>
        <taxon>Pezizomycotina</taxon>
        <taxon>Eurotiomycetes</taxon>
        <taxon>Eurotiomycetidae</taxon>
        <taxon>Eurotiales</taxon>
        <taxon>Aspergillaceae</taxon>
        <taxon>Aspergillus</taxon>
        <taxon>Aspergillus subgen. Nidulantes</taxon>
    </lineage>
</organism>
<dbReference type="Pfam" id="PF08240">
    <property type="entry name" value="ADH_N"/>
    <property type="match status" value="1"/>
</dbReference>
<dbReference type="PANTHER" id="PTHR45348:SF2">
    <property type="entry name" value="ZINC-TYPE ALCOHOL DEHYDROGENASE-LIKE PROTEIN C2E1P3.01"/>
    <property type="match status" value="1"/>
</dbReference>
<dbReference type="CDD" id="cd08249">
    <property type="entry name" value="enoyl_reductase_like"/>
    <property type="match status" value="1"/>
</dbReference>
<gene>
    <name evidence="4" type="ORF">BJX63DRAFT_147172</name>
</gene>
<feature type="domain" description="Enoyl reductase (ER)" evidence="3">
    <location>
        <begin position="13"/>
        <end position="333"/>
    </location>
</feature>
<evidence type="ECO:0000256" key="2">
    <source>
        <dbReference type="ARBA" id="ARBA00023002"/>
    </source>
</evidence>
<accession>A0ABR4HL16</accession>
<dbReference type="PANTHER" id="PTHR45348">
    <property type="entry name" value="HYPOTHETICAL OXIDOREDUCTASE (EUROFUNG)"/>
    <property type="match status" value="1"/>
</dbReference>
<dbReference type="InterPro" id="IPR013154">
    <property type="entry name" value="ADH-like_N"/>
</dbReference>
<proteinExistence type="inferred from homology"/>
<dbReference type="InterPro" id="IPR047122">
    <property type="entry name" value="Trans-enoyl_RdTase-like"/>
</dbReference>
<evidence type="ECO:0000259" key="3">
    <source>
        <dbReference type="SMART" id="SM00829"/>
    </source>
</evidence>
<keyword evidence="5" id="KW-1185">Reference proteome</keyword>
<reference evidence="4 5" key="1">
    <citation type="submission" date="2024-07" db="EMBL/GenBank/DDBJ databases">
        <title>Section-level genome sequencing and comparative genomics of Aspergillus sections Usti and Cavernicolus.</title>
        <authorList>
            <consortium name="Lawrence Berkeley National Laboratory"/>
            <person name="Nybo J.L."/>
            <person name="Vesth T.C."/>
            <person name="Theobald S."/>
            <person name="Frisvad J.C."/>
            <person name="Larsen T.O."/>
            <person name="Kjaerboelling I."/>
            <person name="Rothschild-Mancinelli K."/>
            <person name="Lyhne E.K."/>
            <person name="Kogle M.E."/>
            <person name="Barry K."/>
            <person name="Clum A."/>
            <person name="Na H."/>
            <person name="Ledsgaard L."/>
            <person name="Lin J."/>
            <person name="Lipzen A."/>
            <person name="Kuo A."/>
            <person name="Riley R."/>
            <person name="Mondo S."/>
            <person name="Labutti K."/>
            <person name="Haridas S."/>
            <person name="Pangalinan J."/>
            <person name="Salamov A.A."/>
            <person name="Simmons B.A."/>
            <person name="Magnuson J.K."/>
            <person name="Chen J."/>
            <person name="Drula E."/>
            <person name="Henrissat B."/>
            <person name="Wiebenga A."/>
            <person name="Lubbers R.J."/>
            <person name="Gomes A.C."/>
            <person name="Makela M.R."/>
            <person name="Stajich J."/>
            <person name="Grigoriev I.V."/>
            <person name="Mortensen U.H."/>
            <person name="De Vries R.P."/>
            <person name="Baker S.E."/>
            <person name="Andersen M.R."/>
        </authorList>
    </citation>
    <scope>NUCLEOTIDE SEQUENCE [LARGE SCALE GENOMIC DNA]</scope>
    <source>
        <strain evidence="4 5">CBS 588.65</strain>
    </source>
</reference>
<dbReference type="SMART" id="SM00829">
    <property type="entry name" value="PKS_ER"/>
    <property type="match status" value="1"/>
</dbReference>
<dbReference type="Gene3D" id="3.40.50.720">
    <property type="entry name" value="NAD(P)-binding Rossmann-like Domain"/>
    <property type="match status" value="1"/>
</dbReference>
<dbReference type="InterPro" id="IPR013149">
    <property type="entry name" value="ADH-like_C"/>
</dbReference>
<dbReference type="SUPFAM" id="SSF51735">
    <property type="entry name" value="NAD(P)-binding Rossmann-fold domains"/>
    <property type="match status" value="1"/>
</dbReference>
<evidence type="ECO:0000256" key="1">
    <source>
        <dbReference type="ARBA" id="ARBA00008072"/>
    </source>
</evidence>
<keyword evidence="2" id="KW-0560">Oxidoreductase</keyword>
<comment type="similarity">
    <text evidence="1">Belongs to the zinc-containing alcohol dehydrogenase family.</text>
</comment>
<dbReference type="InterPro" id="IPR011032">
    <property type="entry name" value="GroES-like_sf"/>
</dbReference>
<dbReference type="InterPro" id="IPR020843">
    <property type="entry name" value="ER"/>
</dbReference>
<dbReference type="Proteomes" id="UP001610334">
    <property type="component" value="Unassembled WGS sequence"/>
</dbReference>
<dbReference type="InterPro" id="IPR036291">
    <property type="entry name" value="NAD(P)-bd_dom_sf"/>
</dbReference>